<protein>
    <submittedName>
        <fullName evidence="2">DNA-binding CsgD family transcriptional regulator</fullName>
    </submittedName>
</protein>
<dbReference type="SMART" id="SM00421">
    <property type="entry name" value="HTH_LUXR"/>
    <property type="match status" value="1"/>
</dbReference>
<name>A0A316C309_PSESE</name>
<dbReference type="Gene3D" id="1.10.10.10">
    <property type="entry name" value="Winged helix-like DNA-binding domain superfamily/Winged helix DNA-binding domain"/>
    <property type="match status" value="1"/>
</dbReference>
<dbReference type="OrthoDB" id="7444822at2"/>
<comment type="caution">
    <text evidence="2">The sequence shown here is derived from an EMBL/GenBank/DDBJ whole genome shotgun (WGS) entry which is preliminary data.</text>
</comment>
<dbReference type="InterPro" id="IPR016032">
    <property type="entry name" value="Sig_transdc_resp-reg_C-effctor"/>
</dbReference>
<gene>
    <name evidence="2" type="ORF">C7441_1062</name>
</gene>
<evidence type="ECO:0000259" key="1">
    <source>
        <dbReference type="SMART" id="SM00421"/>
    </source>
</evidence>
<organism evidence="2 3">
    <name type="scientific">Pseudaminobacter salicylatoxidans</name>
    <dbReference type="NCBI Taxonomy" id="93369"/>
    <lineage>
        <taxon>Bacteria</taxon>
        <taxon>Pseudomonadati</taxon>
        <taxon>Pseudomonadota</taxon>
        <taxon>Alphaproteobacteria</taxon>
        <taxon>Hyphomicrobiales</taxon>
        <taxon>Phyllobacteriaceae</taxon>
        <taxon>Pseudaminobacter</taxon>
    </lineage>
</organism>
<dbReference type="AlphaFoldDB" id="A0A316C309"/>
<evidence type="ECO:0000313" key="3">
    <source>
        <dbReference type="Proteomes" id="UP000245396"/>
    </source>
</evidence>
<proteinExistence type="predicted"/>
<dbReference type="GO" id="GO:0003677">
    <property type="term" value="F:DNA binding"/>
    <property type="evidence" value="ECO:0007669"/>
    <property type="project" value="UniProtKB-KW"/>
</dbReference>
<dbReference type="InterPro" id="IPR036388">
    <property type="entry name" value="WH-like_DNA-bd_sf"/>
</dbReference>
<dbReference type="Proteomes" id="UP000245396">
    <property type="component" value="Unassembled WGS sequence"/>
</dbReference>
<accession>A0A316C309</accession>
<feature type="domain" description="HTH luxR-type" evidence="1">
    <location>
        <begin position="147"/>
        <end position="204"/>
    </location>
</feature>
<dbReference type="GO" id="GO:0006355">
    <property type="term" value="P:regulation of DNA-templated transcription"/>
    <property type="evidence" value="ECO:0007669"/>
    <property type="project" value="InterPro"/>
</dbReference>
<keyword evidence="3" id="KW-1185">Reference proteome</keyword>
<evidence type="ECO:0000313" key="2">
    <source>
        <dbReference type="EMBL" id="PWJ84090.1"/>
    </source>
</evidence>
<dbReference type="RefSeq" id="WP_146201448.1">
    <property type="nucleotide sequence ID" value="NZ_QGGG01000006.1"/>
</dbReference>
<dbReference type="EMBL" id="QGGG01000006">
    <property type="protein sequence ID" value="PWJ84090.1"/>
    <property type="molecule type" value="Genomic_DNA"/>
</dbReference>
<dbReference type="STRING" id="1192868.GCA_000304395_03140"/>
<dbReference type="InterPro" id="IPR000792">
    <property type="entry name" value="Tscrpt_reg_LuxR_C"/>
</dbReference>
<sequence length="208" mass="21652">MPQSASSLRSSFSDIPDAGAASGQGSVVSSAGRALCLLGAAGELLAATPEFEALFNNTIFVFNGRMRAARPEENAALQALISSLLAPSAQQSSRNKVVRLTRPDDTVVSAHGICVSGGLLPEGAPVAILMVDMPSPAAAAETLLCEAYGLTVAEARLASRLAAGAPLKEAAAAENITYETARSRLKTIFRKTDTRRQAELVLLLSRSR</sequence>
<reference evidence="2 3" key="1">
    <citation type="submission" date="2018-05" db="EMBL/GenBank/DDBJ databases">
        <title>Genomic Encyclopedia of Type Strains, Phase IV (KMG-IV): sequencing the most valuable type-strain genomes for metagenomic binning, comparative biology and taxonomic classification.</title>
        <authorList>
            <person name="Goeker M."/>
        </authorList>
    </citation>
    <scope>NUCLEOTIDE SEQUENCE [LARGE SCALE GENOMIC DNA]</scope>
    <source>
        <strain evidence="2 3">DSM 6986</strain>
    </source>
</reference>
<dbReference type="SUPFAM" id="SSF46894">
    <property type="entry name" value="C-terminal effector domain of the bipartite response regulators"/>
    <property type="match status" value="1"/>
</dbReference>
<keyword evidence="2" id="KW-0238">DNA-binding</keyword>